<evidence type="ECO:0000256" key="2">
    <source>
        <dbReference type="ARBA" id="ARBA00022723"/>
    </source>
</evidence>
<dbReference type="Pfam" id="PF13378">
    <property type="entry name" value="MR_MLE_C"/>
    <property type="match status" value="1"/>
</dbReference>
<dbReference type="GO" id="GO:0016836">
    <property type="term" value="F:hydro-lyase activity"/>
    <property type="evidence" value="ECO:0007669"/>
    <property type="project" value="TreeGrafter"/>
</dbReference>
<dbReference type="InterPro" id="IPR046945">
    <property type="entry name" value="RHMD-like"/>
</dbReference>
<dbReference type="Proteomes" id="UP001174909">
    <property type="component" value="Unassembled WGS sequence"/>
</dbReference>
<dbReference type="AlphaFoldDB" id="A0AA35RW25"/>
<dbReference type="GO" id="GO:0016052">
    <property type="term" value="P:carbohydrate catabolic process"/>
    <property type="evidence" value="ECO:0007669"/>
    <property type="project" value="TreeGrafter"/>
</dbReference>
<protein>
    <submittedName>
        <fullName evidence="5">Arabinonate dehydratase</fullName>
    </submittedName>
</protein>
<accession>A0AA35RW25</accession>
<comment type="cofactor">
    <cofactor evidence="1">
        <name>Mg(2+)</name>
        <dbReference type="ChEBI" id="CHEBI:18420"/>
    </cofactor>
</comment>
<dbReference type="SMART" id="SM00922">
    <property type="entry name" value="MR_MLE"/>
    <property type="match status" value="1"/>
</dbReference>
<dbReference type="Gene3D" id="3.20.20.120">
    <property type="entry name" value="Enolase-like C-terminal domain"/>
    <property type="match status" value="1"/>
</dbReference>
<proteinExistence type="predicted"/>
<keyword evidence="3" id="KW-0460">Magnesium</keyword>
<name>A0AA35RW25_GEOBA</name>
<comment type="caution">
    <text evidence="5">The sequence shown here is derived from an EMBL/GenBank/DDBJ whole genome shotgun (WGS) entry which is preliminary data.</text>
</comment>
<dbReference type="SUPFAM" id="SSF51604">
    <property type="entry name" value="Enolase C-terminal domain-like"/>
    <property type="match status" value="1"/>
</dbReference>
<evidence type="ECO:0000256" key="1">
    <source>
        <dbReference type="ARBA" id="ARBA00001946"/>
    </source>
</evidence>
<sequence>MKITEVEAIALVWPAPDREYWTALRPIGRVSELLVRVHTDAGFYGIGEAHGAGQGFAGVYRQDSDGSIHADGASRAVVDLLKPMLVGRDPVDHERLWDEMFGLCHQIGWAASGFGRPQILTALAAVDIALWDIKGKAAGMPVYKLLGGHSNTAPCYVTGGYYQEGKSTGDLVQECETYVDMGYEAIKLKIGHVSLTEDYERVRAVRNSVGESIDIMVDVNEGWDVDTAIRGARMLEPLNIRWLEEPVHWYDRVEGLGKVAASTTIPIASGENAVTRWDARDLIRRGGVRVMQYDSTRNGGVTECLRIAGLCSAENVRLAPHHDPQVHGHLVAGLSVGEICETFPSADRDPIWEELFTARPDIVAGKITLSDRPGWGVELDERTLERRGTWA</sequence>
<dbReference type="GO" id="GO:0009063">
    <property type="term" value="P:amino acid catabolic process"/>
    <property type="evidence" value="ECO:0007669"/>
    <property type="project" value="InterPro"/>
</dbReference>
<evidence type="ECO:0000313" key="6">
    <source>
        <dbReference type="Proteomes" id="UP001174909"/>
    </source>
</evidence>
<dbReference type="InterPro" id="IPR036849">
    <property type="entry name" value="Enolase-like_C_sf"/>
</dbReference>
<dbReference type="Gene3D" id="3.30.390.10">
    <property type="entry name" value="Enolase-like, N-terminal domain"/>
    <property type="match status" value="1"/>
</dbReference>
<dbReference type="EMBL" id="CASHTH010001687">
    <property type="protein sequence ID" value="CAI8018289.1"/>
    <property type="molecule type" value="Genomic_DNA"/>
</dbReference>
<dbReference type="PANTHER" id="PTHR13794:SF58">
    <property type="entry name" value="MITOCHONDRIAL ENOLASE SUPERFAMILY MEMBER 1"/>
    <property type="match status" value="1"/>
</dbReference>
<dbReference type="GO" id="GO:0000287">
    <property type="term" value="F:magnesium ion binding"/>
    <property type="evidence" value="ECO:0007669"/>
    <property type="project" value="TreeGrafter"/>
</dbReference>
<dbReference type="PROSITE" id="PS00908">
    <property type="entry name" value="MR_MLE_1"/>
    <property type="match status" value="1"/>
</dbReference>
<gene>
    <name evidence="5" type="ORF">GBAR_LOCUS11080</name>
</gene>
<dbReference type="PANTHER" id="PTHR13794">
    <property type="entry name" value="ENOLASE SUPERFAMILY, MANDELATE RACEMASE"/>
    <property type="match status" value="1"/>
</dbReference>
<dbReference type="InterPro" id="IPR029017">
    <property type="entry name" value="Enolase-like_N"/>
</dbReference>
<evidence type="ECO:0000313" key="5">
    <source>
        <dbReference type="EMBL" id="CAI8018289.1"/>
    </source>
</evidence>
<dbReference type="InterPro" id="IPR029065">
    <property type="entry name" value="Enolase_C-like"/>
</dbReference>
<evidence type="ECO:0000259" key="4">
    <source>
        <dbReference type="SMART" id="SM00922"/>
    </source>
</evidence>
<dbReference type="SFLD" id="SFLDG00179">
    <property type="entry name" value="mandelate_racemase"/>
    <property type="match status" value="1"/>
</dbReference>
<dbReference type="CDD" id="cd03316">
    <property type="entry name" value="MR_like"/>
    <property type="match status" value="1"/>
</dbReference>
<keyword evidence="6" id="KW-1185">Reference proteome</keyword>
<dbReference type="InterPro" id="IPR018110">
    <property type="entry name" value="Mandel_Rmase/mucon_lact_enz_CS"/>
</dbReference>
<dbReference type="InterPro" id="IPR013341">
    <property type="entry name" value="Mandelate_racemase_N_dom"/>
</dbReference>
<dbReference type="InterPro" id="IPR013342">
    <property type="entry name" value="Mandelate_racemase_C"/>
</dbReference>
<dbReference type="SUPFAM" id="SSF54826">
    <property type="entry name" value="Enolase N-terminal domain-like"/>
    <property type="match status" value="1"/>
</dbReference>
<dbReference type="SFLD" id="SFLDS00001">
    <property type="entry name" value="Enolase"/>
    <property type="match status" value="1"/>
</dbReference>
<evidence type="ECO:0000256" key="3">
    <source>
        <dbReference type="ARBA" id="ARBA00022842"/>
    </source>
</evidence>
<keyword evidence="2" id="KW-0479">Metal-binding</keyword>
<dbReference type="PROSITE" id="PS00909">
    <property type="entry name" value="MR_MLE_2"/>
    <property type="match status" value="1"/>
</dbReference>
<reference evidence="5" key="1">
    <citation type="submission" date="2023-03" db="EMBL/GenBank/DDBJ databases">
        <authorList>
            <person name="Steffen K."/>
            <person name="Cardenas P."/>
        </authorList>
    </citation>
    <scope>NUCLEOTIDE SEQUENCE</scope>
</reference>
<feature type="domain" description="Mandelate racemase/muconate lactonizing enzyme C-terminal" evidence="4">
    <location>
        <begin position="168"/>
        <end position="266"/>
    </location>
</feature>
<dbReference type="Pfam" id="PF02746">
    <property type="entry name" value="MR_MLE_N"/>
    <property type="match status" value="1"/>
</dbReference>
<organism evidence="5 6">
    <name type="scientific">Geodia barretti</name>
    <name type="common">Barrett's horny sponge</name>
    <dbReference type="NCBI Taxonomy" id="519541"/>
    <lineage>
        <taxon>Eukaryota</taxon>
        <taxon>Metazoa</taxon>
        <taxon>Porifera</taxon>
        <taxon>Demospongiae</taxon>
        <taxon>Heteroscleromorpha</taxon>
        <taxon>Tetractinellida</taxon>
        <taxon>Astrophorina</taxon>
        <taxon>Geodiidae</taxon>
        <taxon>Geodia</taxon>
    </lineage>
</organism>